<dbReference type="SUPFAM" id="SSF53850">
    <property type="entry name" value="Periplasmic binding protein-like II"/>
    <property type="match status" value="1"/>
</dbReference>
<comment type="subcellular location">
    <subcellularLocation>
        <location evidence="1">Membrane</location>
        <topology evidence="1">Lipid-anchor</topology>
    </subcellularLocation>
</comment>
<accession>A0ABU7LEK9</accession>
<dbReference type="Pfam" id="PF03180">
    <property type="entry name" value="Lipoprotein_9"/>
    <property type="match status" value="1"/>
</dbReference>
<keyword evidence="2 7" id="KW-0732">Signal</keyword>
<proteinExistence type="inferred from homology"/>
<evidence type="ECO:0000256" key="3">
    <source>
        <dbReference type="ARBA" id="ARBA00023136"/>
    </source>
</evidence>
<keyword evidence="3" id="KW-0472">Membrane</keyword>
<gene>
    <name evidence="8" type="ORF">Q7514_20840</name>
</gene>
<evidence type="ECO:0000256" key="2">
    <source>
        <dbReference type="ARBA" id="ARBA00022729"/>
    </source>
</evidence>
<evidence type="ECO:0000256" key="1">
    <source>
        <dbReference type="ARBA" id="ARBA00004635"/>
    </source>
</evidence>
<dbReference type="PANTHER" id="PTHR30429">
    <property type="entry name" value="D-METHIONINE-BINDING LIPOPROTEIN METQ"/>
    <property type="match status" value="1"/>
</dbReference>
<dbReference type="Proteomes" id="UP001336020">
    <property type="component" value="Unassembled WGS sequence"/>
</dbReference>
<keyword evidence="9" id="KW-1185">Reference proteome</keyword>
<protein>
    <recommendedName>
        <fullName evidence="6">Lipoprotein</fullName>
    </recommendedName>
</protein>
<feature type="chain" id="PRO_5046434216" description="Lipoprotein" evidence="7">
    <location>
        <begin position="27"/>
        <end position="278"/>
    </location>
</feature>
<keyword evidence="4" id="KW-0564">Palmitate</keyword>
<dbReference type="PANTHER" id="PTHR30429:SF0">
    <property type="entry name" value="METHIONINE-BINDING LIPOPROTEIN METQ"/>
    <property type="match status" value="1"/>
</dbReference>
<comment type="similarity">
    <text evidence="6">Belongs to the nlpA lipoprotein family.</text>
</comment>
<evidence type="ECO:0000313" key="8">
    <source>
        <dbReference type="EMBL" id="MEE2059974.1"/>
    </source>
</evidence>
<evidence type="ECO:0000256" key="6">
    <source>
        <dbReference type="PIRNR" id="PIRNR002854"/>
    </source>
</evidence>
<dbReference type="EMBL" id="JAUTXY010000010">
    <property type="protein sequence ID" value="MEE2059974.1"/>
    <property type="molecule type" value="Genomic_DNA"/>
</dbReference>
<evidence type="ECO:0000256" key="5">
    <source>
        <dbReference type="ARBA" id="ARBA00023288"/>
    </source>
</evidence>
<evidence type="ECO:0000313" key="9">
    <source>
        <dbReference type="Proteomes" id="UP001336020"/>
    </source>
</evidence>
<dbReference type="InterPro" id="IPR004872">
    <property type="entry name" value="Lipoprotein_NlpA"/>
</dbReference>
<name>A0ABU7LEK9_9NOCA</name>
<reference evidence="8 9" key="1">
    <citation type="submission" date="2023-07" db="EMBL/GenBank/DDBJ databases">
        <authorList>
            <person name="Girao M."/>
            <person name="Carvalho M.F."/>
        </authorList>
    </citation>
    <scope>NUCLEOTIDE SEQUENCE [LARGE SCALE GENOMIC DNA]</scope>
    <source>
        <strain evidence="8 9">YIM65754</strain>
    </source>
</reference>
<feature type="signal peptide" evidence="7">
    <location>
        <begin position="1"/>
        <end position="26"/>
    </location>
</feature>
<dbReference type="PROSITE" id="PS51257">
    <property type="entry name" value="PROKAR_LIPOPROTEIN"/>
    <property type="match status" value="1"/>
</dbReference>
<dbReference type="RefSeq" id="WP_330135164.1">
    <property type="nucleotide sequence ID" value="NZ_JAUTXY010000010.1"/>
</dbReference>
<evidence type="ECO:0000256" key="4">
    <source>
        <dbReference type="ARBA" id="ARBA00023139"/>
    </source>
</evidence>
<dbReference type="Gene3D" id="3.40.190.10">
    <property type="entry name" value="Periplasmic binding protein-like II"/>
    <property type="match status" value="2"/>
</dbReference>
<keyword evidence="5 6" id="KW-0449">Lipoprotein</keyword>
<evidence type="ECO:0000256" key="7">
    <source>
        <dbReference type="SAM" id="SignalP"/>
    </source>
</evidence>
<sequence length="278" mass="29807">MFLRRTAAASAAVVLGLGLAACGSSGGDENTLVISASSTPHVEILEQVVNSGALGDYSLDIREVTGEIDPNELLVAGDVDANFFQHEPYLVDWQKQNGVDNLVAVADVHLEPISLYSNKVDSLDEIADGDSIAVPRDTTNYARALYLLESAGLITMDVPFTEADLSVVTEANITENPKNLEFIQIERPQLARQLDDPQVTAAVINSNYALEAGLTPADDSIYTEEVENNPFSNLLVVRAENENDPIVVALAEALESPETAAWIEETYSGSVVPVHPAN</sequence>
<organism evidence="8 9">
    <name type="scientific">Rhodococcus artemisiae</name>
    <dbReference type="NCBI Taxonomy" id="714159"/>
    <lineage>
        <taxon>Bacteria</taxon>
        <taxon>Bacillati</taxon>
        <taxon>Actinomycetota</taxon>
        <taxon>Actinomycetes</taxon>
        <taxon>Mycobacteriales</taxon>
        <taxon>Nocardiaceae</taxon>
        <taxon>Rhodococcus</taxon>
    </lineage>
</organism>
<comment type="caution">
    <text evidence="8">The sequence shown here is derived from an EMBL/GenBank/DDBJ whole genome shotgun (WGS) entry which is preliminary data.</text>
</comment>
<dbReference type="PIRSF" id="PIRSF002854">
    <property type="entry name" value="MetQ"/>
    <property type="match status" value="1"/>
</dbReference>